<keyword evidence="10 11" id="KW-0807">Transducer</keyword>
<dbReference type="GO" id="GO:0004984">
    <property type="term" value="F:olfactory receptor activity"/>
    <property type="evidence" value="ECO:0007669"/>
    <property type="project" value="InterPro"/>
</dbReference>
<keyword evidence="3 12" id="KW-0716">Sensory transduction</keyword>
<comment type="subcellular location">
    <subcellularLocation>
        <location evidence="1 12">Cell membrane</location>
        <topology evidence="1 12">Multi-pass membrane protein</topology>
    </subcellularLocation>
</comment>
<dbReference type="AlphaFoldDB" id="A0A6P7WYR6"/>
<feature type="transmembrane region" description="Helical" evidence="12">
    <location>
        <begin position="25"/>
        <end position="48"/>
    </location>
</feature>
<feature type="transmembrane region" description="Helical" evidence="12">
    <location>
        <begin position="141"/>
        <end position="163"/>
    </location>
</feature>
<evidence type="ECO:0000256" key="8">
    <source>
        <dbReference type="ARBA" id="ARBA00023136"/>
    </source>
</evidence>
<feature type="domain" description="G-protein coupled receptors family 1 profile" evidence="13">
    <location>
        <begin position="41"/>
        <end position="290"/>
    </location>
</feature>
<protein>
    <recommendedName>
        <fullName evidence="12">Olfactory receptor</fullName>
    </recommendedName>
</protein>
<dbReference type="InterPro" id="IPR050516">
    <property type="entry name" value="Olfactory_GPCR"/>
</dbReference>
<dbReference type="GO" id="GO:0005886">
    <property type="term" value="C:plasma membrane"/>
    <property type="evidence" value="ECO:0007669"/>
    <property type="project" value="UniProtKB-SubCell"/>
</dbReference>
<dbReference type="InterPro" id="IPR000276">
    <property type="entry name" value="GPCR_Rhodpsn"/>
</dbReference>
<keyword evidence="7 11" id="KW-0297">G-protein coupled receptor</keyword>
<keyword evidence="4 11" id="KW-0812">Transmembrane</keyword>
<dbReference type="SUPFAM" id="SSF81321">
    <property type="entry name" value="Family A G protein-coupled receptor-like"/>
    <property type="match status" value="1"/>
</dbReference>
<evidence type="ECO:0000313" key="14">
    <source>
        <dbReference type="Proteomes" id="UP000515156"/>
    </source>
</evidence>
<evidence type="ECO:0000256" key="10">
    <source>
        <dbReference type="ARBA" id="ARBA00023224"/>
    </source>
</evidence>
<feature type="transmembrane region" description="Helical" evidence="12">
    <location>
        <begin position="237"/>
        <end position="260"/>
    </location>
</feature>
<evidence type="ECO:0000256" key="12">
    <source>
        <dbReference type="RuleBase" id="RU363047"/>
    </source>
</evidence>
<feature type="transmembrane region" description="Helical" evidence="12">
    <location>
        <begin position="272"/>
        <end position="292"/>
    </location>
</feature>
<evidence type="ECO:0000256" key="4">
    <source>
        <dbReference type="ARBA" id="ARBA00022692"/>
    </source>
</evidence>
<dbReference type="PRINTS" id="PR00245">
    <property type="entry name" value="OLFACTORYR"/>
</dbReference>
<dbReference type="CDD" id="cd13954">
    <property type="entry name" value="7tmA_OR"/>
    <property type="match status" value="1"/>
</dbReference>
<keyword evidence="5 12" id="KW-0552">Olfaction</keyword>
<name>A0A6P7WYR6_9AMPH</name>
<dbReference type="RefSeq" id="XP_030043069.1">
    <property type="nucleotide sequence ID" value="XM_030187209.1"/>
</dbReference>
<evidence type="ECO:0000313" key="15">
    <source>
        <dbReference type="RefSeq" id="XP_030043069.1"/>
    </source>
</evidence>
<keyword evidence="2 12" id="KW-1003">Cell membrane</keyword>
<reference evidence="15" key="1">
    <citation type="submission" date="2025-08" db="UniProtKB">
        <authorList>
            <consortium name="RefSeq"/>
        </authorList>
    </citation>
    <scope>IDENTIFICATION</scope>
</reference>
<feature type="transmembrane region" description="Helical" evidence="12">
    <location>
        <begin position="197"/>
        <end position="225"/>
    </location>
</feature>
<feature type="transmembrane region" description="Helical" evidence="12">
    <location>
        <begin position="99"/>
        <end position="120"/>
    </location>
</feature>
<sequence length="311" mass="35259">MKAYNHTMVSEFVILGLVSSQETQIWLFMVFLCIYFLTIMGNVVIITVVKLDRGLHTPMYFFLSNLSFLEIWYTTTIVPKMLANFLSVSQTISFSSCMIQLYCFVCLGATECYLLSVMGYDRYLAICAPLHYPTHMNSTSCFQLALGSWVCGILTGLLPVMLISRLQFCGSNFINHFYCDIPPLLSLSCTDTFVAEITIFVLSFLVLLCCFLLTVVSYIFILFSILKIPSATGRQRAFSTCGSHLIVVVIYYGTMIFMYVRPSSSYSSNLNKVVSVFYTVITPMLNPVIYSLRNKDVKNATKRLVRKLIFS</sequence>
<dbReference type="KEGG" id="muo:115457674"/>
<evidence type="ECO:0000259" key="13">
    <source>
        <dbReference type="PROSITE" id="PS50262"/>
    </source>
</evidence>
<dbReference type="InterPro" id="IPR017452">
    <property type="entry name" value="GPCR_Rhodpsn_7TM"/>
</dbReference>
<keyword evidence="8 12" id="KW-0472">Membrane</keyword>
<evidence type="ECO:0000256" key="7">
    <source>
        <dbReference type="ARBA" id="ARBA00023040"/>
    </source>
</evidence>
<dbReference type="PRINTS" id="PR00237">
    <property type="entry name" value="GPCRRHODOPSN"/>
</dbReference>
<organism evidence="14 15">
    <name type="scientific">Microcaecilia unicolor</name>
    <dbReference type="NCBI Taxonomy" id="1415580"/>
    <lineage>
        <taxon>Eukaryota</taxon>
        <taxon>Metazoa</taxon>
        <taxon>Chordata</taxon>
        <taxon>Craniata</taxon>
        <taxon>Vertebrata</taxon>
        <taxon>Euteleostomi</taxon>
        <taxon>Amphibia</taxon>
        <taxon>Gymnophiona</taxon>
        <taxon>Siphonopidae</taxon>
        <taxon>Microcaecilia</taxon>
    </lineage>
</organism>
<dbReference type="GO" id="GO:0004930">
    <property type="term" value="F:G protein-coupled receptor activity"/>
    <property type="evidence" value="ECO:0007669"/>
    <property type="project" value="UniProtKB-KW"/>
</dbReference>
<accession>A0A6P7WYR6</accession>
<evidence type="ECO:0000256" key="5">
    <source>
        <dbReference type="ARBA" id="ARBA00022725"/>
    </source>
</evidence>
<dbReference type="InterPro" id="IPR000725">
    <property type="entry name" value="Olfact_rcpt"/>
</dbReference>
<dbReference type="FunCoup" id="A0A6P7WYR6">
    <property type="interactions" value="387"/>
</dbReference>
<evidence type="ECO:0000256" key="2">
    <source>
        <dbReference type="ARBA" id="ARBA00022475"/>
    </source>
</evidence>
<evidence type="ECO:0000256" key="6">
    <source>
        <dbReference type="ARBA" id="ARBA00022989"/>
    </source>
</evidence>
<evidence type="ECO:0000256" key="1">
    <source>
        <dbReference type="ARBA" id="ARBA00004651"/>
    </source>
</evidence>
<dbReference type="FunFam" id="1.20.1070.10:FF:000001">
    <property type="entry name" value="Olfactory receptor"/>
    <property type="match status" value="1"/>
</dbReference>
<dbReference type="Gene3D" id="1.20.1070.10">
    <property type="entry name" value="Rhodopsin 7-helix transmembrane proteins"/>
    <property type="match status" value="1"/>
</dbReference>
<evidence type="ECO:0000256" key="9">
    <source>
        <dbReference type="ARBA" id="ARBA00023170"/>
    </source>
</evidence>
<dbReference type="InParanoid" id="A0A6P7WYR6"/>
<dbReference type="GeneID" id="115457674"/>
<gene>
    <name evidence="15" type="primary">LOC115457674</name>
</gene>
<feature type="transmembrane region" description="Helical" evidence="12">
    <location>
        <begin position="60"/>
        <end position="79"/>
    </location>
</feature>
<dbReference type="PROSITE" id="PS50262">
    <property type="entry name" value="G_PROTEIN_RECEP_F1_2"/>
    <property type="match status" value="1"/>
</dbReference>
<keyword evidence="9 11" id="KW-0675">Receptor</keyword>
<dbReference type="PANTHER" id="PTHR26452">
    <property type="entry name" value="OLFACTORY RECEPTOR"/>
    <property type="match status" value="1"/>
</dbReference>
<dbReference type="Pfam" id="PF13853">
    <property type="entry name" value="7tm_4"/>
    <property type="match status" value="1"/>
</dbReference>
<keyword evidence="14" id="KW-1185">Reference proteome</keyword>
<keyword evidence="6 12" id="KW-1133">Transmembrane helix</keyword>
<proteinExistence type="inferred from homology"/>
<dbReference type="PROSITE" id="PS00237">
    <property type="entry name" value="G_PROTEIN_RECEP_F1_1"/>
    <property type="match status" value="1"/>
</dbReference>
<dbReference type="Proteomes" id="UP000515156">
    <property type="component" value="Chromosome 14"/>
</dbReference>
<evidence type="ECO:0000256" key="3">
    <source>
        <dbReference type="ARBA" id="ARBA00022606"/>
    </source>
</evidence>
<evidence type="ECO:0000256" key="11">
    <source>
        <dbReference type="RuleBase" id="RU000688"/>
    </source>
</evidence>
<comment type="similarity">
    <text evidence="11">Belongs to the G-protein coupled receptor 1 family.</text>
</comment>
<dbReference type="OrthoDB" id="9444602at2759"/>